<dbReference type="InterPro" id="IPR006139">
    <property type="entry name" value="D-isomer_2_OHA_DH_cat_dom"/>
</dbReference>
<keyword evidence="3" id="KW-0520">NAD</keyword>
<dbReference type="InterPro" id="IPR036291">
    <property type="entry name" value="NAD(P)-bd_dom_sf"/>
</dbReference>
<evidence type="ECO:0000313" key="6">
    <source>
        <dbReference type="EMBL" id="SUZ52051.1"/>
    </source>
</evidence>
<sequence length="319" mass="35094">MKAAFLDFATFGAKTLDLTPLYMRLPELQMFDDTPSSLTASRIQNLEYVLTNKVKLTKKALQGAKNLCFIGLTATGTDNVDIATAKSLGIRVCNIRAYCTRSVVEHIFGVLINLSHNLNLHNKAVKKGEWQKSNNFCMLEYPIDELSNMTMGIIGYGELGKNVANMAKHFGMKVIIAKRKGRNKATRKEHVTLRDLLKNSDVISLHCPLTDETSNLIGADELKLMKSNAILINTARGGLVDSYALVDALSNKTIKAAAIDVLPQEPPIEGNPLLDYSDNNLIVTPHIAWGTKEARQNAINELAENIGAFQNGKIKNKVV</sequence>
<dbReference type="InterPro" id="IPR029753">
    <property type="entry name" value="D-isomer_DH_CS"/>
</dbReference>
<dbReference type="PROSITE" id="PS00670">
    <property type="entry name" value="D_2_HYDROXYACID_DH_2"/>
    <property type="match status" value="1"/>
</dbReference>
<dbReference type="Gene3D" id="3.40.50.720">
    <property type="entry name" value="NAD(P)-binding Rossmann-like Domain"/>
    <property type="match status" value="2"/>
</dbReference>
<accession>A0A381NBS3</accession>
<keyword evidence="2" id="KW-0560">Oxidoreductase</keyword>
<dbReference type="InterPro" id="IPR050418">
    <property type="entry name" value="D-iso_2-hydroxyacid_DH_PdxB"/>
</dbReference>
<feature type="domain" description="D-isomer specific 2-hydroxyacid dehydrogenase NAD-binding" evidence="5">
    <location>
        <begin position="109"/>
        <end position="288"/>
    </location>
</feature>
<evidence type="ECO:0000259" key="4">
    <source>
        <dbReference type="Pfam" id="PF00389"/>
    </source>
</evidence>
<dbReference type="GO" id="GO:0004617">
    <property type="term" value="F:phosphoglycerate dehydrogenase activity"/>
    <property type="evidence" value="ECO:0007669"/>
    <property type="project" value="UniProtKB-ARBA"/>
</dbReference>
<dbReference type="AlphaFoldDB" id="A0A381NBS3"/>
<dbReference type="GO" id="GO:0051287">
    <property type="term" value="F:NAD binding"/>
    <property type="evidence" value="ECO:0007669"/>
    <property type="project" value="InterPro"/>
</dbReference>
<dbReference type="EMBL" id="UINC01000254">
    <property type="protein sequence ID" value="SUZ52051.1"/>
    <property type="molecule type" value="Genomic_DNA"/>
</dbReference>
<evidence type="ECO:0008006" key="7">
    <source>
        <dbReference type="Google" id="ProtNLM"/>
    </source>
</evidence>
<comment type="similarity">
    <text evidence="1">Belongs to the D-isomer specific 2-hydroxyacid dehydrogenase family.</text>
</comment>
<gene>
    <name evidence="6" type="ORF">METZ01_LOCUS4905</name>
</gene>
<evidence type="ECO:0000256" key="2">
    <source>
        <dbReference type="ARBA" id="ARBA00023002"/>
    </source>
</evidence>
<dbReference type="InterPro" id="IPR006140">
    <property type="entry name" value="D-isomer_DH_NAD-bd"/>
</dbReference>
<protein>
    <recommendedName>
        <fullName evidence="7">D-isomer specific 2-hydroxyacid dehydrogenase NAD-binding domain-containing protein</fullName>
    </recommendedName>
</protein>
<dbReference type="PANTHER" id="PTHR43761">
    <property type="entry name" value="D-ISOMER SPECIFIC 2-HYDROXYACID DEHYDROGENASE FAMILY PROTEIN (AFU_ORTHOLOGUE AFUA_1G13630)"/>
    <property type="match status" value="1"/>
</dbReference>
<proteinExistence type="inferred from homology"/>
<evidence type="ECO:0000256" key="3">
    <source>
        <dbReference type="ARBA" id="ARBA00023027"/>
    </source>
</evidence>
<dbReference type="SUPFAM" id="SSF52283">
    <property type="entry name" value="Formate/glycerate dehydrogenase catalytic domain-like"/>
    <property type="match status" value="1"/>
</dbReference>
<dbReference type="FunFam" id="3.40.50.720:FF:000041">
    <property type="entry name" value="D-3-phosphoglycerate dehydrogenase"/>
    <property type="match status" value="1"/>
</dbReference>
<dbReference type="PANTHER" id="PTHR43761:SF1">
    <property type="entry name" value="D-ISOMER SPECIFIC 2-HYDROXYACID DEHYDROGENASE CATALYTIC DOMAIN-CONTAINING PROTEIN-RELATED"/>
    <property type="match status" value="1"/>
</dbReference>
<dbReference type="GO" id="GO:0006564">
    <property type="term" value="P:L-serine biosynthetic process"/>
    <property type="evidence" value="ECO:0007669"/>
    <property type="project" value="UniProtKB-ARBA"/>
</dbReference>
<dbReference type="SUPFAM" id="SSF51735">
    <property type="entry name" value="NAD(P)-binding Rossmann-fold domains"/>
    <property type="match status" value="1"/>
</dbReference>
<name>A0A381NBS3_9ZZZZ</name>
<evidence type="ECO:0000256" key="1">
    <source>
        <dbReference type="ARBA" id="ARBA00005854"/>
    </source>
</evidence>
<dbReference type="Pfam" id="PF00389">
    <property type="entry name" value="2-Hacid_dh"/>
    <property type="match status" value="1"/>
</dbReference>
<dbReference type="GO" id="GO:0047545">
    <property type="term" value="F:(S)-2-hydroxyglutarate dehydrogenase activity"/>
    <property type="evidence" value="ECO:0007669"/>
    <property type="project" value="UniProtKB-ARBA"/>
</dbReference>
<evidence type="ECO:0000259" key="5">
    <source>
        <dbReference type="Pfam" id="PF02826"/>
    </source>
</evidence>
<dbReference type="PROSITE" id="PS00671">
    <property type="entry name" value="D_2_HYDROXYACID_DH_3"/>
    <property type="match status" value="1"/>
</dbReference>
<organism evidence="6">
    <name type="scientific">marine metagenome</name>
    <dbReference type="NCBI Taxonomy" id="408172"/>
    <lineage>
        <taxon>unclassified sequences</taxon>
        <taxon>metagenomes</taxon>
        <taxon>ecological metagenomes</taxon>
    </lineage>
</organism>
<dbReference type="CDD" id="cd12162">
    <property type="entry name" value="2-Hacid_dh_4"/>
    <property type="match status" value="1"/>
</dbReference>
<reference evidence="6" key="1">
    <citation type="submission" date="2018-05" db="EMBL/GenBank/DDBJ databases">
        <authorList>
            <person name="Lanie J.A."/>
            <person name="Ng W.-L."/>
            <person name="Kazmierczak K.M."/>
            <person name="Andrzejewski T.M."/>
            <person name="Davidsen T.M."/>
            <person name="Wayne K.J."/>
            <person name="Tettelin H."/>
            <person name="Glass J.I."/>
            <person name="Rusch D."/>
            <person name="Podicherti R."/>
            <person name="Tsui H.-C.T."/>
            <person name="Winkler M.E."/>
        </authorList>
    </citation>
    <scope>NUCLEOTIDE SEQUENCE</scope>
</reference>
<feature type="domain" description="D-isomer specific 2-hydroxyacid dehydrogenase catalytic" evidence="4">
    <location>
        <begin position="25"/>
        <end position="319"/>
    </location>
</feature>
<dbReference type="Pfam" id="PF02826">
    <property type="entry name" value="2-Hacid_dh_C"/>
    <property type="match status" value="1"/>
</dbReference>